<name>A0ACB7SUW0_HYAAI</name>
<organism evidence="1 2">
    <name type="scientific">Hyalomma asiaticum</name>
    <name type="common">Tick</name>
    <dbReference type="NCBI Taxonomy" id="266040"/>
    <lineage>
        <taxon>Eukaryota</taxon>
        <taxon>Metazoa</taxon>
        <taxon>Ecdysozoa</taxon>
        <taxon>Arthropoda</taxon>
        <taxon>Chelicerata</taxon>
        <taxon>Arachnida</taxon>
        <taxon>Acari</taxon>
        <taxon>Parasitiformes</taxon>
        <taxon>Ixodida</taxon>
        <taxon>Ixodoidea</taxon>
        <taxon>Ixodidae</taxon>
        <taxon>Hyalomminae</taxon>
        <taxon>Hyalomma</taxon>
    </lineage>
</organism>
<sequence>MDGAYKGLSAAPDSSVEPVLSLLDGGRITGTRELVSATTATRGPPRTTVQRELEPREHSSRDRGVDAFRLRSRRTCRGRSLGSERLQERTLSEAAQGWESAPTAPTGLSRAARRGRGESRVPPGSAPRLRAAVAPGQSV</sequence>
<evidence type="ECO:0000313" key="2">
    <source>
        <dbReference type="Proteomes" id="UP000821845"/>
    </source>
</evidence>
<dbReference type="Proteomes" id="UP000821845">
    <property type="component" value="Chromosome 2"/>
</dbReference>
<comment type="caution">
    <text evidence="1">The sequence shown here is derived from an EMBL/GenBank/DDBJ whole genome shotgun (WGS) entry which is preliminary data.</text>
</comment>
<dbReference type="EMBL" id="CM023482">
    <property type="protein sequence ID" value="KAH6937694.1"/>
    <property type="molecule type" value="Genomic_DNA"/>
</dbReference>
<protein>
    <submittedName>
        <fullName evidence="1">Uncharacterized protein</fullName>
    </submittedName>
</protein>
<reference evidence="1" key="1">
    <citation type="submission" date="2020-05" db="EMBL/GenBank/DDBJ databases">
        <title>Large-scale comparative analyses of tick genomes elucidate their genetic diversity and vector capacities.</title>
        <authorList>
            <person name="Jia N."/>
            <person name="Wang J."/>
            <person name="Shi W."/>
            <person name="Du L."/>
            <person name="Sun Y."/>
            <person name="Zhan W."/>
            <person name="Jiang J."/>
            <person name="Wang Q."/>
            <person name="Zhang B."/>
            <person name="Ji P."/>
            <person name="Sakyi L.B."/>
            <person name="Cui X."/>
            <person name="Yuan T."/>
            <person name="Jiang B."/>
            <person name="Yang W."/>
            <person name="Lam T.T.-Y."/>
            <person name="Chang Q."/>
            <person name="Ding S."/>
            <person name="Wang X."/>
            <person name="Zhu J."/>
            <person name="Ruan X."/>
            <person name="Zhao L."/>
            <person name="Wei J."/>
            <person name="Que T."/>
            <person name="Du C."/>
            <person name="Cheng J."/>
            <person name="Dai P."/>
            <person name="Han X."/>
            <person name="Huang E."/>
            <person name="Gao Y."/>
            <person name="Liu J."/>
            <person name="Shao H."/>
            <person name="Ye R."/>
            <person name="Li L."/>
            <person name="Wei W."/>
            <person name="Wang X."/>
            <person name="Wang C."/>
            <person name="Yang T."/>
            <person name="Huo Q."/>
            <person name="Li W."/>
            <person name="Guo W."/>
            <person name="Chen H."/>
            <person name="Zhou L."/>
            <person name="Ni X."/>
            <person name="Tian J."/>
            <person name="Zhou Y."/>
            <person name="Sheng Y."/>
            <person name="Liu T."/>
            <person name="Pan Y."/>
            <person name="Xia L."/>
            <person name="Li J."/>
            <person name="Zhao F."/>
            <person name="Cao W."/>
        </authorList>
    </citation>
    <scope>NUCLEOTIDE SEQUENCE</scope>
    <source>
        <strain evidence="1">Hyas-2018</strain>
    </source>
</reference>
<keyword evidence="2" id="KW-1185">Reference proteome</keyword>
<evidence type="ECO:0000313" key="1">
    <source>
        <dbReference type="EMBL" id="KAH6937694.1"/>
    </source>
</evidence>
<proteinExistence type="predicted"/>
<gene>
    <name evidence="1" type="ORF">HPB50_003589</name>
</gene>
<accession>A0ACB7SUW0</accession>